<dbReference type="Proteomes" id="UP001548713">
    <property type="component" value="Unassembled WGS sequence"/>
</dbReference>
<dbReference type="CDD" id="cd00838">
    <property type="entry name" value="MPP_superfamily"/>
    <property type="match status" value="1"/>
</dbReference>
<dbReference type="RefSeq" id="WP_353985169.1">
    <property type="nucleotide sequence ID" value="NZ_JBEWLY010000023.1"/>
</dbReference>
<dbReference type="SUPFAM" id="SSF56300">
    <property type="entry name" value="Metallo-dependent phosphatases"/>
    <property type="match status" value="1"/>
</dbReference>
<feature type="domain" description="Calcineurin-like phosphoesterase" evidence="1">
    <location>
        <begin position="1"/>
        <end position="127"/>
    </location>
</feature>
<reference evidence="2 3" key="1">
    <citation type="submission" date="2024-07" db="EMBL/GenBank/DDBJ databases">
        <title>Novosphingobium kalidii RD2P27.</title>
        <authorList>
            <person name="Sun J.-Q."/>
        </authorList>
    </citation>
    <scope>NUCLEOTIDE SEQUENCE [LARGE SCALE GENOMIC DNA]</scope>
    <source>
        <strain evidence="2 3">RD2P27</strain>
    </source>
</reference>
<dbReference type="EMBL" id="JBEWLY010000023">
    <property type="protein sequence ID" value="MET1756681.1"/>
    <property type="molecule type" value="Genomic_DNA"/>
</dbReference>
<evidence type="ECO:0000259" key="1">
    <source>
        <dbReference type="Pfam" id="PF00149"/>
    </source>
</evidence>
<sequence length="239" mass="26607">MRIAAISDVHAVGSAFAEALEAARREGFDHLLILGDLLTYGVAPEETVALTRQAVDRDGAILLLGNHDQLYLDLAQGRTAYRDGLPDWLREAIDWTTERMEVDSFRALPWRESWVAGPVFAAHANPFAFGDWTYLNDEASMEQASVALATREGLYGLFGHTHRSRSYCSGRAEVHTLPSLGQPRHRNDPLLRWTMAQISDNGLTLTSHPVPFDRAAHCRAINATSMSSQTKSRLCSWFL</sequence>
<protein>
    <submittedName>
        <fullName evidence="2">Metallophosphoesterase</fullName>
    </submittedName>
</protein>
<dbReference type="PANTHER" id="PTHR42850:SF2">
    <property type="entry name" value="BLL5683 PROTEIN"/>
    <property type="match status" value="1"/>
</dbReference>
<evidence type="ECO:0000313" key="2">
    <source>
        <dbReference type="EMBL" id="MET1756681.1"/>
    </source>
</evidence>
<comment type="caution">
    <text evidence="2">The sequence shown here is derived from an EMBL/GenBank/DDBJ whole genome shotgun (WGS) entry which is preliminary data.</text>
</comment>
<dbReference type="Pfam" id="PF00149">
    <property type="entry name" value="Metallophos"/>
    <property type="match status" value="1"/>
</dbReference>
<keyword evidence="3" id="KW-1185">Reference proteome</keyword>
<gene>
    <name evidence="2" type="ORF">ABVV53_14650</name>
</gene>
<dbReference type="InterPro" id="IPR050126">
    <property type="entry name" value="Ap4A_hydrolase"/>
</dbReference>
<proteinExistence type="predicted"/>
<dbReference type="InterPro" id="IPR004843">
    <property type="entry name" value="Calcineurin-like_PHP"/>
</dbReference>
<name>A0ABV2D477_9SPHN</name>
<accession>A0ABV2D477</accession>
<evidence type="ECO:0000313" key="3">
    <source>
        <dbReference type="Proteomes" id="UP001548713"/>
    </source>
</evidence>
<organism evidence="2 3">
    <name type="scientific">Novosphingobium kalidii</name>
    <dbReference type="NCBI Taxonomy" id="3230299"/>
    <lineage>
        <taxon>Bacteria</taxon>
        <taxon>Pseudomonadati</taxon>
        <taxon>Pseudomonadota</taxon>
        <taxon>Alphaproteobacteria</taxon>
        <taxon>Sphingomonadales</taxon>
        <taxon>Sphingomonadaceae</taxon>
        <taxon>Novosphingobium</taxon>
    </lineage>
</organism>
<dbReference type="Gene3D" id="3.60.21.10">
    <property type="match status" value="1"/>
</dbReference>
<dbReference type="InterPro" id="IPR029052">
    <property type="entry name" value="Metallo-depent_PP-like"/>
</dbReference>
<dbReference type="PANTHER" id="PTHR42850">
    <property type="entry name" value="METALLOPHOSPHOESTERASE"/>
    <property type="match status" value="1"/>
</dbReference>